<comment type="caution">
    <text evidence="1">The sequence shown here is derived from an EMBL/GenBank/DDBJ whole genome shotgun (WGS) entry which is preliminary data.</text>
</comment>
<evidence type="ECO:0000313" key="1">
    <source>
        <dbReference type="EMBL" id="KPI44933.1"/>
    </source>
</evidence>
<protein>
    <submittedName>
        <fullName evidence="1">Uncharacterized protein</fullName>
    </submittedName>
</protein>
<dbReference type="Proteomes" id="UP000038010">
    <property type="component" value="Unassembled WGS sequence"/>
</dbReference>
<dbReference type="VEuPathDB" id="FungiDB:AB675_2727"/>
<dbReference type="OrthoDB" id="21678at2759"/>
<dbReference type="RefSeq" id="XP_018004896.1">
    <property type="nucleotide sequence ID" value="XM_018142720.1"/>
</dbReference>
<reference evidence="1 2" key="1">
    <citation type="submission" date="2015-06" db="EMBL/GenBank/DDBJ databases">
        <title>Draft genome of the ant-associated black yeast Phialophora attae CBS 131958.</title>
        <authorList>
            <person name="Moreno L.F."/>
            <person name="Stielow B.J."/>
            <person name="de Hoog S."/>
            <person name="Vicente V.A."/>
            <person name="Weiss V.A."/>
            <person name="de Vries M."/>
            <person name="Cruz L.M."/>
            <person name="Souza E.M."/>
        </authorList>
    </citation>
    <scope>NUCLEOTIDE SEQUENCE [LARGE SCALE GENOMIC DNA]</scope>
    <source>
        <strain evidence="1 2">CBS 131958</strain>
    </source>
</reference>
<sequence length="408" mass="44862">MRGTAKVYVKPTVQECQLFEASADRPIRLQVEDENNKWQGCDCIDGSNGIAHPYEPYASEDDYLSALKALQSVPEFKEISDDIGCQNDSAPGVPSALRLEDRDVDPNALLFRLRQGERPRLHMFEILLTWWLPATCTNDCALPEGVSPDSVAIFQNDDKTSCEISVAVEGGIEAWIYRATPSTGYQWQQCWDSTEAIIARCIAQGPNTGWWNGVVDNQYYQLGFRERNPDSALHAPFSADVPEIKQGFPEHPTCAGPEQPSTLHRVVCTFPDNDEKFTAEEILEGIQDIICGDSCVRPSGVGAAWGSAIFSMGACEVAVGIPGGWELFGYRQTSTSDGSESRKDCNAAFNGVLDECFNSADGKVGQGWYNGPDGEFFKAGLRRRDDEEAIHNQDDRPPLGQISCALQA</sequence>
<dbReference type="EMBL" id="LFJN01000002">
    <property type="protein sequence ID" value="KPI44933.1"/>
    <property type="molecule type" value="Genomic_DNA"/>
</dbReference>
<dbReference type="GeneID" id="28734600"/>
<dbReference type="STRING" id="1664694.A0A0N1HGT8"/>
<organism evidence="1 2">
    <name type="scientific">Cyphellophora attinorum</name>
    <dbReference type="NCBI Taxonomy" id="1664694"/>
    <lineage>
        <taxon>Eukaryota</taxon>
        <taxon>Fungi</taxon>
        <taxon>Dikarya</taxon>
        <taxon>Ascomycota</taxon>
        <taxon>Pezizomycotina</taxon>
        <taxon>Eurotiomycetes</taxon>
        <taxon>Chaetothyriomycetidae</taxon>
        <taxon>Chaetothyriales</taxon>
        <taxon>Cyphellophoraceae</taxon>
        <taxon>Cyphellophora</taxon>
    </lineage>
</organism>
<keyword evidence="2" id="KW-1185">Reference proteome</keyword>
<evidence type="ECO:0000313" key="2">
    <source>
        <dbReference type="Proteomes" id="UP000038010"/>
    </source>
</evidence>
<dbReference type="AlphaFoldDB" id="A0A0N1HGT8"/>
<gene>
    <name evidence="1" type="ORF">AB675_2727</name>
</gene>
<name>A0A0N1HGT8_9EURO</name>
<accession>A0A0N1HGT8</accession>
<proteinExistence type="predicted"/>